<accession>A0ABT4TH66</accession>
<proteinExistence type="predicted"/>
<reference evidence="1" key="1">
    <citation type="submission" date="2023-01" db="EMBL/GenBank/DDBJ databases">
        <title>Draft genome sequence of Nocardiopsis sp. LSu2-4 isolated from halophytes.</title>
        <authorList>
            <person name="Duangmal K."/>
            <person name="Chantavorakit T."/>
        </authorList>
    </citation>
    <scope>NUCLEOTIDE SEQUENCE</scope>
    <source>
        <strain evidence="1">LSu2-4</strain>
    </source>
</reference>
<comment type="caution">
    <text evidence="1">The sequence shown here is derived from an EMBL/GenBank/DDBJ whole genome shotgun (WGS) entry which is preliminary data.</text>
</comment>
<dbReference type="Proteomes" id="UP001165685">
    <property type="component" value="Unassembled WGS sequence"/>
</dbReference>
<dbReference type="Gene3D" id="3.30.530.20">
    <property type="match status" value="1"/>
</dbReference>
<evidence type="ECO:0000313" key="2">
    <source>
        <dbReference type="Proteomes" id="UP001165685"/>
    </source>
</evidence>
<name>A0ABT4TH66_9ACTN</name>
<organism evidence="1 2">
    <name type="scientific">Nocardiopsis suaedae</name>
    <dbReference type="NCBI Taxonomy" id="3018444"/>
    <lineage>
        <taxon>Bacteria</taxon>
        <taxon>Bacillati</taxon>
        <taxon>Actinomycetota</taxon>
        <taxon>Actinomycetes</taxon>
        <taxon>Streptosporangiales</taxon>
        <taxon>Nocardiopsidaceae</taxon>
        <taxon>Nocardiopsis</taxon>
    </lineage>
</organism>
<dbReference type="RefSeq" id="WP_270676487.1">
    <property type="nucleotide sequence ID" value="NZ_JAQFWP010000007.1"/>
</dbReference>
<sequence length="140" mass="15866">MRMRYESTTEIATRPEEVWPVMTDVERWPDWLPTVASVQALDDGPPRPGVRYRLVQRRTPPAVWAVTVFAPAREFTWATRFLGARMTAEHHLEAAGGVTRVRLVLSLEGRAAPVLASIAGARMRRFVDIEATALKWRCEP</sequence>
<dbReference type="SUPFAM" id="SSF55961">
    <property type="entry name" value="Bet v1-like"/>
    <property type="match status" value="1"/>
</dbReference>
<protein>
    <submittedName>
        <fullName evidence="1">SRPBCC family protein</fullName>
    </submittedName>
</protein>
<evidence type="ECO:0000313" key="1">
    <source>
        <dbReference type="EMBL" id="MDA2804000.1"/>
    </source>
</evidence>
<gene>
    <name evidence="1" type="ORF">O4U47_05710</name>
</gene>
<dbReference type="Pfam" id="PF10604">
    <property type="entry name" value="Polyketide_cyc2"/>
    <property type="match status" value="1"/>
</dbReference>
<dbReference type="EMBL" id="JAQFWP010000007">
    <property type="protein sequence ID" value="MDA2804000.1"/>
    <property type="molecule type" value="Genomic_DNA"/>
</dbReference>
<keyword evidence="2" id="KW-1185">Reference proteome</keyword>
<dbReference type="InterPro" id="IPR023393">
    <property type="entry name" value="START-like_dom_sf"/>
</dbReference>
<dbReference type="InterPro" id="IPR019587">
    <property type="entry name" value="Polyketide_cyclase/dehydratase"/>
</dbReference>